<comment type="caution">
    <text evidence="1">The sequence shown here is derived from an EMBL/GenBank/DDBJ whole genome shotgun (WGS) entry which is preliminary data.</text>
</comment>
<evidence type="ECO:0000313" key="2">
    <source>
        <dbReference type="Proteomes" id="UP000223913"/>
    </source>
</evidence>
<reference evidence="1 2" key="1">
    <citation type="submission" date="2017-10" db="EMBL/GenBank/DDBJ databases">
        <title>The draft genome sequence of Lewinella nigricans NBRC 102662.</title>
        <authorList>
            <person name="Wang K."/>
        </authorList>
    </citation>
    <scope>NUCLEOTIDE SEQUENCE [LARGE SCALE GENOMIC DNA]</scope>
    <source>
        <strain evidence="1 2">NBRC 102662</strain>
    </source>
</reference>
<dbReference type="AlphaFoldDB" id="A0A2D0N2S4"/>
<sequence>MNKTSPIKGLFDVGGFDGRMAVVSRTTAIRPLSHLSFPDTEQRIIPVRTRMGYQSVSTNTASNLTLNNGR</sequence>
<evidence type="ECO:0000313" key="1">
    <source>
        <dbReference type="EMBL" id="PHN02747.1"/>
    </source>
</evidence>
<protein>
    <submittedName>
        <fullName evidence="1">Uncharacterized protein</fullName>
    </submittedName>
</protein>
<dbReference type="Proteomes" id="UP000223913">
    <property type="component" value="Unassembled WGS sequence"/>
</dbReference>
<name>A0A2D0N2S4_FLAN2</name>
<gene>
    <name evidence="1" type="ORF">CRP01_30655</name>
</gene>
<keyword evidence="2" id="KW-1185">Reference proteome</keyword>
<proteinExistence type="predicted"/>
<organism evidence="1 2">
    <name type="scientific">Flavilitoribacter nigricans (strain ATCC 23147 / DSM 23189 / NBRC 102662 / NCIMB 1420 / SS-2)</name>
    <name type="common">Lewinella nigricans</name>
    <dbReference type="NCBI Taxonomy" id="1122177"/>
    <lineage>
        <taxon>Bacteria</taxon>
        <taxon>Pseudomonadati</taxon>
        <taxon>Bacteroidota</taxon>
        <taxon>Saprospiria</taxon>
        <taxon>Saprospirales</taxon>
        <taxon>Lewinellaceae</taxon>
        <taxon>Flavilitoribacter</taxon>
    </lineage>
</organism>
<dbReference type="EMBL" id="PDUD01000037">
    <property type="protein sequence ID" value="PHN02747.1"/>
    <property type="molecule type" value="Genomic_DNA"/>
</dbReference>
<accession>A0A2D0N2S4</accession>